<evidence type="ECO:0000313" key="3">
    <source>
        <dbReference type="EMBL" id="SFO92215.1"/>
    </source>
</evidence>
<gene>
    <name evidence="3" type="ORF">SAMN05216601_103327</name>
</gene>
<dbReference type="OrthoDB" id="7015148at2"/>
<keyword evidence="3" id="KW-0238">DNA-binding</keyword>
<dbReference type="AlphaFoldDB" id="A0A1I5L4P1"/>
<dbReference type="RefSeq" id="WP_074937803.1">
    <property type="nucleotide sequence ID" value="NZ_FOWP01000003.1"/>
</dbReference>
<evidence type="ECO:0000313" key="4">
    <source>
        <dbReference type="Proteomes" id="UP000182400"/>
    </source>
</evidence>
<dbReference type="InterPro" id="IPR021104">
    <property type="entry name" value="KfrA_DNA-bd_N"/>
</dbReference>
<sequence length="345" mass="39032">MARGGVNKAVVQKARNDLLARGIYPSIDAVRIELGNTGSKSTIHRYLKELEAESEPTLSGDSLSGPLTNLMGQLLDQLKQEAQQSVVEAHETLRRERSAVQQQSAVFEARMRDLESQSSSLAQQLQAAQELALREQQQRQVIEIDNARMVQSLRDLEVRVKERDERIQSLEDMHQHARDGMEHYRQASKEQREQEQRRHDAQISQLQAEVRQLQQTLMIKQDELTQLNRDNARLVTEARQHQKDQHALEQLLSQRDQALVSTQSALTSMGRTNETLEQRCQALQGEVAQLDEARTVQTEQVQTLEQQLAKATAQLKALGHLPPPVQEPALKRVSTGDCPNQSSAK</sequence>
<feature type="region of interest" description="Disordered" evidence="1">
    <location>
        <begin position="174"/>
        <end position="201"/>
    </location>
</feature>
<name>A0A1I5L4P1_9GAMM</name>
<organism evidence="3 4">
    <name type="scientific">Ectopseudomonas composti</name>
    <dbReference type="NCBI Taxonomy" id="658457"/>
    <lineage>
        <taxon>Bacteria</taxon>
        <taxon>Pseudomonadati</taxon>
        <taxon>Pseudomonadota</taxon>
        <taxon>Gammaproteobacteria</taxon>
        <taxon>Pseudomonadales</taxon>
        <taxon>Pseudomonadaceae</taxon>
        <taxon>Ectopseudomonas</taxon>
    </lineage>
</organism>
<dbReference type="EMBL" id="FOWP01000003">
    <property type="protein sequence ID" value="SFO92215.1"/>
    <property type="molecule type" value="Genomic_DNA"/>
</dbReference>
<proteinExistence type="predicted"/>
<dbReference type="STRING" id="658457.SAMN05216601_103327"/>
<dbReference type="GO" id="GO:0003677">
    <property type="term" value="F:DNA binding"/>
    <property type="evidence" value="ECO:0007669"/>
    <property type="project" value="UniProtKB-KW"/>
</dbReference>
<feature type="domain" description="KfrA N-terminal DNA-binding" evidence="2">
    <location>
        <begin position="8"/>
        <end position="116"/>
    </location>
</feature>
<protein>
    <submittedName>
        <fullName evidence="3">Replication region DNA-binding N-term</fullName>
    </submittedName>
</protein>
<accession>A0A1I5L4P1</accession>
<feature type="region of interest" description="Disordered" evidence="1">
    <location>
        <begin position="319"/>
        <end position="345"/>
    </location>
</feature>
<dbReference type="Proteomes" id="UP000182400">
    <property type="component" value="Unassembled WGS sequence"/>
</dbReference>
<dbReference type="Pfam" id="PF11740">
    <property type="entry name" value="KfrA_N"/>
    <property type="match status" value="1"/>
</dbReference>
<evidence type="ECO:0000256" key="1">
    <source>
        <dbReference type="SAM" id="MobiDB-lite"/>
    </source>
</evidence>
<evidence type="ECO:0000259" key="2">
    <source>
        <dbReference type="Pfam" id="PF11740"/>
    </source>
</evidence>
<reference evidence="3 4" key="1">
    <citation type="submission" date="2016-10" db="EMBL/GenBank/DDBJ databases">
        <authorList>
            <person name="de Groot N.N."/>
        </authorList>
    </citation>
    <scope>NUCLEOTIDE SEQUENCE [LARGE SCALE GENOMIC DNA]</scope>
    <source>
        <strain evidence="3 4">CCUG 59231</strain>
    </source>
</reference>